<gene>
    <name evidence="1" type="ORF">ASZ90_008999</name>
</gene>
<dbReference type="EMBL" id="LNQE01001082">
    <property type="protein sequence ID" value="KUG21261.1"/>
    <property type="molecule type" value="Genomic_DNA"/>
</dbReference>
<accession>A0A0W8FK26</accession>
<organism evidence="1">
    <name type="scientific">hydrocarbon metagenome</name>
    <dbReference type="NCBI Taxonomy" id="938273"/>
    <lineage>
        <taxon>unclassified sequences</taxon>
        <taxon>metagenomes</taxon>
        <taxon>ecological metagenomes</taxon>
    </lineage>
</organism>
<protein>
    <submittedName>
        <fullName evidence="1">Uncharacterized protein</fullName>
    </submittedName>
</protein>
<proteinExistence type="predicted"/>
<evidence type="ECO:0000313" key="1">
    <source>
        <dbReference type="EMBL" id="KUG21261.1"/>
    </source>
</evidence>
<sequence length="81" mass="9310">MVLRRLPRMDAARWRHIRRRIERDQILPEDGGTDIPCGALDPEHQPGLILWYTTVVAHGTARADDLHPGSSPLHMQKEAYF</sequence>
<name>A0A0W8FK26_9ZZZZ</name>
<dbReference type="AlphaFoldDB" id="A0A0W8FK26"/>
<comment type="caution">
    <text evidence="1">The sequence shown here is derived from an EMBL/GenBank/DDBJ whole genome shotgun (WGS) entry which is preliminary data.</text>
</comment>
<reference evidence="1" key="1">
    <citation type="journal article" date="2015" name="Proc. Natl. Acad. Sci. U.S.A.">
        <title>Networks of energetic and metabolic interactions define dynamics in microbial communities.</title>
        <authorList>
            <person name="Embree M."/>
            <person name="Liu J.K."/>
            <person name="Al-Bassam M.M."/>
            <person name="Zengler K."/>
        </authorList>
    </citation>
    <scope>NUCLEOTIDE SEQUENCE</scope>
</reference>